<reference evidence="1 2" key="1">
    <citation type="submission" date="2018-10" db="EMBL/GenBank/DDBJ databases">
        <title>Comparative analysis of microorganisms from saline springs in Andes Mountain Range, Colombia.</title>
        <authorList>
            <person name="Rubin E."/>
        </authorList>
    </citation>
    <scope>NUCLEOTIDE SEQUENCE [LARGE SCALE GENOMIC DNA]</scope>
    <source>
        <strain evidence="1 2">USBA 36</strain>
    </source>
</reference>
<protein>
    <submittedName>
        <fullName evidence="1">Fructokinase</fullName>
    </submittedName>
</protein>
<dbReference type="InterPro" id="IPR000600">
    <property type="entry name" value="ROK"/>
</dbReference>
<dbReference type="Proteomes" id="UP000277424">
    <property type="component" value="Unassembled WGS sequence"/>
</dbReference>
<dbReference type="InterPro" id="IPR049874">
    <property type="entry name" value="ROK_cs"/>
</dbReference>
<dbReference type="PROSITE" id="PS01125">
    <property type="entry name" value="ROK"/>
    <property type="match status" value="1"/>
</dbReference>
<gene>
    <name evidence="1" type="ORF">BCL74_2638</name>
</gene>
<proteinExistence type="predicted"/>
<name>A0A420WI54_9PROT</name>
<dbReference type="PANTHER" id="PTHR18964:SF174">
    <property type="entry name" value="D-ALLOSE KINASE-RELATED"/>
    <property type="match status" value="1"/>
</dbReference>
<dbReference type="InterPro" id="IPR043129">
    <property type="entry name" value="ATPase_NBD"/>
</dbReference>
<dbReference type="RefSeq" id="WP_121220620.1">
    <property type="nucleotide sequence ID" value="NZ_RBIG01000002.1"/>
</dbReference>
<comment type="caution">
    <text evidence="1">The sequence shown here is derived from an EMBL/GenBank/DDBJ whole genome shotgun (WGS) entry which is preliminary data.</text>
</comment>
<keyword evidence="1" id="KW-0418">Kinase</keyword>
<dbReference type="GO" id="GO:0004396">
    <property type="term" value="F:hexokinase activity"/>
    <property type="evidence" value="ECO:0007669"/>
    <property type="project" value="TreeGrafter"/>
</dbReference>
<keyword evidence="1" id="KW-0808">Transferase</keyword>
<dbReference type="PANTHER" id="PTHR18964">
    <property type="entry name" value="ROK (REPRESSOR, ORF, KINASE) FAMILY"/>
    <property type="match status" value="1"/>
</dbReference>
<dbReference type="CDD" id="cd24066">
    <property type="entry name" value="ASKHA_NBD_ROK_EcFRK-like"/>
    <property type="match status" value="1"/>
</dbReference>
<dbReference type="SUPFAM" id="SSF53067">
    <property type="entry name" value="Actin-like ATPase domain"/>
    <property type="match status" value="1"/>
</dbReference>
<dbReference type="AlphaFoldDB" id="A0A420WI54"/>
<dbReference type="EMBL" id="RBIG01000002">
    <property type="protein sequence ID" value="RKQ70688.1"/>
    <property type="molecule type" value="Genomic_DNA"/>
</dbReference>
<dbReference type="OrthoDB" id="9810372at2"/>
<accession>A0A420WI54</accession>
<dbReference type="Pfam" id="PF00480">
    <property type="entry name" value="ROK"/>
    <property type="match status" value="1"/>
</dbReference>
<sequence length="305" mass="31710">MRIGIDLGGTKIEIAALDEADGAVLARERIATPRGDYDATIAAIRDLVAGMEARLGRGGTVGIGIPGAISPASGLVKNANSTWLIGRPFDRDLEVALGRPVRLANDANCFALSEAVDGSAAGAAIMFGVILGTGVGGGIVVNGRVLTGANAISGEWGHNPLPWRGDGERPGPACYCGRHGCIETFLSGPGLAADHQRATGTALSAEDVVAAAEAGDSLAEATLRRYEDRLARALAHLVNILDPEVIVLGGGLSGLQRLYESVPHLWGRYIFSDHVATRLLPPVHGDAGGVRGAAWLWPPERDDRR</sequence>
<evidence type="ECO:0000313" key="1">
    <source>
        <dbReference type="EMBL" id="RKQ70688.1"/>
    </source>
</evidence>
<dbReference type="Gene3D" id="3.30.420.40">
    <property type="match status" value="2"/>
</dbReference>
<organism evidence="1 2">
    <name type="scientific">Oceanibaculum indicum</name>
    <dbReference type="NCBI Taxonomy" id="526216"/>
    <lineage>
        <taxon>Bacteria</taxon>
        <taxon>Pseudomonadati</taxon>
        <taxon>Pseudomonadota</taxon>
        <taxon>Alphaproteobacteria</taxon>
        <taxon>Rhodospirillales</taxon>
        <taxon>Oceanibaculaceae</taxon>
        <taxon>Oceanibaculum</taxon>
    </lineage>
</organism>
<evidence type="ECO:0000313" key="2">
    <source>
        <dbReference type="Proteomes" id="UP000277424"/>
    </source>
</evidence>